<keyword evidence="5" id="KW-1185">Reference proteome</keyword>
<dbReference type="PANTHER" id="PTHR44591">
    <property type="entry name" value="STRESS RESPONSE REGULATOR PROTEIN 1"/>
    <property type="match status" value="1"/>
</dbReference>
<evidence type="ECO:0000259" key="3">
    <source>
        <dbReference type="PROSITE" id="PS50110"/>
    </source>
</evidence>
<reference evidence="4 5" key="1">
    <citation type="submission" date="2019-07" db="EMBL/GenBank/DDBJ databases">
        <title>Genome sequencing of lignin-degrading bacterial isolates.</title>
        <authorList>
            <person name="Gladden J."/>
        </authorList>
    </citation>
    <scope>NUCLEOTIDE SEQUENCE [LARGE SCALE GENOMIC DNA]</scope>
    <source>
        <strain evidence="4 5">J11</strain>
    </source>
</reference>
<dbReference type="AlphaFoldDB" id="A0A562B2T7"/>
<keyword evidence="4" id="KW-0238">DNA-binding</keyword>
<feature type="modified residue" description="4-aspartylphosphate" evidence="2">
    <location>
        <position position="216"/>
    </location>
</feature>
<evidence type="ECO:0000256" key="1">
    <source>
        <dbReference type="ARBA" id="ARBA00022553"/>
    </source>
</evidence>
<dbReference type="PANTHER" id="PTHR44591:SF3">
    <property type="entry name" value="RESPONSE REGULATORY DOMAIN-CONTAINING PROTEIN"/>
    <property type="match status" value="1"/>
</dbReference>
<name>A0A562B2T7_9BURK</name>
<dbReference type="Pfam" id="PF00072">
    <property type="entry name" value="Response_reg"/>
    <property type="match status" value="1"/>
</dbReference>
<dbReference type="EMBL" id="VLJN01000058">
    <property type="protein sequence ID" value="TWG79495.1"/>
    <property type="molecule type" value="Genomic_DNA"/>
</dbReference>
<organism evidence="4 5">
    <name type="scientific">Cupriavidus gilardii J11</name>
    <dbReference type="NCBI Taxonomy" id="936133"/>
    <lineage>
        <taxon>Bacteria</taxon>
        <taxon>Pseudomonadati</taxon>
        <taxon>Pseudomonadota</taxon>
        <taxon>Betaproteobacteria</taxon>
        <taxon>Burkholderiales</taxon>
        <taxon>Burkholderiaceae</taxon>
        <taxon>Cupriavidus</taxon>
    </lineage>
</organism>
<dbReference type="Proteomes" id="UP000318141">
    <property type="component" value="Unassembled WGS sequence"/>
</dbReference>
<comment type="caution">
    <text evidence="4">The sequence shown here is derived from an EMBL/GenBank/DDBJ whole genome shotgun (WGS) entry which is preliminary data.</text>
</comment>
<evidence type="ECO:0000313" key="4">
    <source>
        <dbReference type="EMBL" id="TWG79495.1"/>
    </source>
</evidence>
<dbReference type="SUPFAM" id="SSF52172">
    <property type="entry name" value="CheY-like"/>
    <property type="match status" value="1"/>
</dbReference>
<dbReference type="PROSITE" id="PS50110">
    <property type="entry name" value="RESPONSE_REGULATORY"/>
    <property type="match status" value="1"/>
</dbReference>
<feature type="domain" description="Response regulatory" evidence="3">
    <location>
        <begin position="167"/>
        <end position="284"/>
    </location>
</feature>
<dbReference type="InterPro" id="IPR013975">
    <property type="entry name" value="Tscrpt_reg_BetR_N"/>
</dbReference>
<protein>
    <submittedName>
        <fullName evidence="4">Response regulators consisting of a CheY-like receiver domain and a winged-helix DNA-binding domain</fullName>
    </submittedName>
</protein>
<dbReference type="InterPro" id="IPR011006">
    <property type="entry name" value="CheY-like_superfamily"/>
</dbReference>
<sequence>MQPDKQSIDWTSVANQVRDLMLRHGVGKRAQAAALSKLLGISFSAASRKMKGQLPWTLSQLKEVADHYGEPSPVLLDSMPHASAPHTATLIVGARRYTCQAWIGEAVSPHQAGRRSASRDQASPEFVALEHAGGWSVYDIADAPMGRRFVVDKVVLHSHCSEADRLVVAVVDDARAVTDSVCEYLTDMGCEALPYYDRSEFLRALDQIEFDAFILDWSLGADTAAEAIARIRASDNPNAPIILLTGRGRESESDIAQMVDRFGVLYAEKPVKLAILLAQLMQACQRA</sequence>
<keyword evidence="1 2" id="KW-0597">Phosphoprotein</keyword>
<evidence type="ECO:0000313" key="5">
    <source>
        <dbReference type="Proteomes" id="UP000318141"/>
    </source>
</evidence>
<evidence type="ECO:0000256" key="2">
    <source>
        <dbReference type="PROSITE-ProRule" id="PRU00169"/>
    </source>
</evidence>
<dbReference type="Pfam" id="PF08667">
    <property type="entry name" value="BetR"/>
    <property type="match status" value="1"/>
</dbReference>
<accession>A0A562B2T7</accession>
<dbReference type="SMART" id="SM00448">
    <property type="entry name" value="REC"/>
    <property type="match status" value="1"/>
</dbReference>
<dbReference type="InterPro" id="IPR001789">
    <property type="entry name" value="Sig_transdc_resp-reg_receiver"/>
</dbReference>
<dbReference type="GO" id="GO:0000160">
    <property type="term" value="P:phosphorelay signal transduction system"/>
    <property type="evidence" value="ECO:0007669"/>
    <property type="project" value="InterPro"/>
</dbReference>
<dbReference type="GO" id="GO:0003677">
    <property type="term" value="F:DNA binding"/>
    <property type="evidence" value="ECO:0007669"/>
    <property type="project" value="UniProtKB-KW"/>
</dbReference>
<dbReference type="Gene3D" id="3.40.50.2300">
    <property type="match status" value="1"/>
</dbReference>
<proteinExistence type="predicted"/>
<dbReference type="InterPro" id="IPR050595">
    <property type="entry name" value="Bact_response_regulator"/>
</dbReference>
<gene>
    <name evidence="4" type="ORF">L602_006100000060</name>
</gene>